<evidence type="ECO:0000256" key="3">
    <source>
        <dbReference type="ARBA" id="ARBA00023016"/>
    </source>
</evidence>
<gene>
    <name evidence="5" type="primary">hrcA</name>
    <name evidence="7" type="ORF">DRB17_04980</name>
</gene>
<dbReference type="EMBL" id="QPMH01000003">
    <property type="protein sequence ID" value="RDD63127.1"/>
    <property type="molecule type" value="Genomic_DNA"/>
</dbReference>
<evidence type="ECO:0000256" key="4">
    <source>
        <dbReference type="ARBA" id="ARBA00023163"/>
    </source>
</evidence>
<dbReference type="NCBIfam" id="TIGR00331">
    <property type="entry name" value="hrcA"/>
    <property type="match status" value="1"/>
</dbReference>
<dbReference type="SUPFAM" id="SSF46785">
    <property type="entry name" value="Winged helix' DNA-binding domain"/>
    <property type="match status" value="1"/>
</dbReference>
<dbReference type="Gene3D" id="3.30.390.60">
    <property type="entry name" value="Heat-inducible transcription repressor hrca homolog, domain 3"/>
    <property type="match status" value="1"/>
</dbReference>
<comment type="similarity">
    <text evidence="5">Belongs to the HrcA family.</text>
</comment>
<dbReference type="PANTHER" id="PTHR34824:SF1">
    <property type="entry name" value="HEAT-INDUCIBLE TRANSCRIPTION REPRESSOR HRCA"/>
    <property type="match status" value="1"/>
</dbReference>
<dbReference type="InterPro" id="IPR021153">
    <property type="entry name" value="HrcA_C"/>
</dbReference>
<evidence type="ECO:0000259" key="6">
    <source>
        <dbReference type="Pfam" id="PF01628"/>
    </source>
</evidence>
<dbReference type="PIRSF" id="PIRSF005485">
    <property type="entry name" value="HrcA"/>
    <property type="match status" value="1"/>
</dbReference>
<keyword evidence="4 5" id="KW-0804">Transcription</keyword>
<sequence length="356" mass="38549">MTNQSSRLRTDRSELAALNERSRDIFRHIVEAYVETGAPIGSRTLSRQLGMHLSPATIRNIMADLEDAGLLYAPHASAGRLPTEMGLRLFVDGLLEYGNLSEEDRKRIEGRCAATGRSLSQALEEASTMLSDLSHCAGLVVAPKMEEALKHIEFVSLGPGRALVVMVTSSGAVENRIIDVPMGLPASSLVEASNYLTSRLVGRTLGEAQAAVESELQQDRAELNELTTKLVQAGLADWSEGNQGALIVRGQAQLLQDITAIEDLERVRKLFSALETKESLLRLLDLADDAEGVQIFIGADNELFGMTGCSMVVAPYTNSRQQFVGAIGVIGPTRINYARIIPMVDYTAKLLGRLVG</sequence>
<dbReference type="GO" id="GO:0003677">
    <property type="term" value="F:DNA binding"/>
    <property type="evidence" value="ECO:0007669"/>
    <property type="project" value="InterPro"/>
</dbReference>
<dbReference type="AlphaFoldDB" id="A0A369TG80"/>
<comment type="function">
    <text evidence="5">Negative regulator of class I heat shock genes (grpE-dnaK-dnaJ and groELS operons). Prevents heat-shock induction of these operons.</text>
</comment>
<dbReference type="GO" id="GO:0045892">
    <property type="term" value="P:negative regulation of DNA-templated transcription"/>
    <property type="evidence" value="ECO:0007669"/>
    <property type="project" value="UniProtKB-UniRule"/>
</dbReference>
<keyword evidence="2 5" id="KW-0805">Transcription regulation</keyword>
<comment type="caution">
    <text evidence="7">The sequence shown here is derived from an EMBL/GenBank/DDBJ whole genome shotgun (WGS) entry which is preliminary data.</text>
</comment>
<protein>
    <recommendedName>
        <fullName evidence="5">Heat-inducible transcription repressor HrcA</fullName>
    </recommendedName>
</protein>
<dbReference type="InterPro" id="IPR036390">
    <property type="entry name" value="WH_DNA-bd_sf"/>
</dbReference>
<evidence type="ECO:0000313" key="7">
    <source>
        <dbReference type="EMBL" id="RDD63127.1"/>
    </source>
</evidence>
<dbReference type="Gene3D" id="3.30.450.40">
    <property type="match status" value="1"/>
</dbReference>
<feature type="domain" description="Heat-inducible transcription repressor HrcA C-terminal" evidence="6">
    <location>
        <begin position="121"/>
        <end position="341"/>
    </location>
</feature>
<dbReference type="PANTHER" id="PTHR34824">
    <property type="entry name" value="HEAT-INDUCIBLE TRANSCRIPTION REPRESSOR HRCA"/>
    <property type="match status" value="1"/>
</dbReference>
<accession>A0A369TG80</accession>
<keyword evidence="1 5" id="KW-0678">Repressor</keyword>
<dbReference type="Proteomes" id="UP000253941">
    <property type="component" value="Unassembled WGS sequence"/>
</dbReference>
<dbReference type="Pfam" id="PF01628">
    <property type="entry name" value="HrcA"/>
    <property type="match status" value="1"/>
</dbReference>
<dbReference type="InterPro" id="IPR002571">
    <property type="entry name" value="HrcA"/>
</dbReference>
<reference evidence="7 8" key="1">
    <citation type="submission" date="2018-07" db="EMBL/GenBank/DDBJ databases">
        <title>Venubactetium sediminum gen. nov., sp. nov., isolated from a marine solar saltern.</title>
        <authorList>
            <person name="Wang S."/>
        </authorList>
    </citation>
    <scope>NUCLEOTIDE SEQUENCE [LARGE SCALE GENOMIC DNA]</scope>
    <source>
        <strain evidence="7 8">WD2A32</strain>
    </source>
</reference>
<evidence type="ECO:0000256" key="1">
    <source>
        <dbReference type="ARBA" id="ARBA00022491"/>
    </source>
</evidence>
<dbReference type="HAMAP" id="MF_00081">
    <property type="entry name" value="HrcA"/>
    <property type="match status" value="1"/>
</dbReference>
<dbReference type="Gene3D" id="1.10.10.10">
    <property type="entry name" value="Winged helix-like DNA-binding domain superfamily/Winged helix DNA-binding domain"/>
    <property type="match status" value="1"/>
</dbReference>
<dbReference type="InterPro" id="IPR036388">
    <property type="entry name" value="WH-like_DNA-bd_sf"/>
</dbReference>
<proteinExistence type="inferred from homology"/>
<dbReference type="InterPro" id="IPR029016">
    <property type="entry name" value="GAF-like_dom_sf"/>
</dbReference>
<name>A0A369TG80_9PROT</name>
<evidence type="ECO:0000313" key="8">
    <source>
        <dbReference type="Proteomes" id="UP000253941"/>
    </source>
</evidence>
<dbReference type="InterPro" id="IPR023120">
    <property type="entry name" value="WHTH_transcript_rep_HrcA_IDD"/>
</dbReference>
<evidence type="ECO:0000256" key="2">
    <source>
        <dbReference type="ARBA" id="ARBA00023015"/>
    </source>
</evidence>
<keyword evidence="8" id="KW-1185">Reference proteome</keyword>
<organism evidence="7 8">
    <name type="scientific">Ferruginivarius sediminum</name>
    <dbReference type="NCBI Taxonomy" id="2661937"/>
    <lineage>
        <taxon>Bacteria</taxon>
        <taxon>Pseudomonadati</taxon>
        <taxon>Pseudomonadota</taxon>
        <taxon>Alphaproteobacteria</taxon>
        <taxon>Rhodospirillales</taxon>
        <taxon>Rhodospirillaceae</taxon>
        <taxon>Ferruginivarius</taxon>
    </lineage>
</organism>
<dbReference type="SUPFAM" id="SSF55781">
    <property type="entry name" value="GAF domain-like"/>
    <property type="match status" value="1"/>
</dbReference>
<evidence type="ECO:0000256" key="5">
    <source>
        <dbReference type="HAMAP-Rule" id="MF_00081"/>
    </source>
</evidence>
<keyword evidence="3 5" id="KW-0346">Stress response</keyword>
<dbReference type="RefSeq" id="WP_114581077.1">
    <property type="nucleotide sequence ID" value="NZ_QPMH01000003.1"/>
</dbReference>